<evidence type="ECO:0000256" key="8">
    <source>
        <dbReference type="ARBA" id="ARBA00049551"/>
    </source>
</evidence>
<evidence type="ECO:0000256" key="6">
    <source>
        <dbReference type="ARBA" id="ARBA00022989"/>
    </source>
</evidence>
<dbReference type="InterPro" id="IPR038430">
    <property type="entry name" value="NDAH_ubi_oxred_su3_sf"/>
</dbReference>
<dbReference type="EC" id="7.1.1.2" evidence="9"/>
<keyword evidence="9" id="KW-0520">NAD</keyword>
<dbReference type="GO" id="GO:0031966">
    <property type="term" value="C:mitochondrial membrane"/>
    <property type="evidence" value="ECO:0007669"/>
    <property type="project" value="UniProtKB-SubCell"/>
</dbReference>
<dbReference type="Pfam" id="PF00507">
    <property type="entry name" value="Oxidored_q4"/>
    <property type="match status" value="1"/>
</dbReference>
<evidence type="ECO:0000256" key="3">
    <source>
        <dbReference type="ARBA" id="ARBA00021007"/>
    </source>
</evidence>
<evidence type="ECO:0000313" key="10">
    <source>
        <dbReference type="EMBL" id="ATA58324.1"/>
    </source>
</evidence>
<evidence type="ECO:0000256" key="5">
    <source>
        <dbReference type="ARBA" id="ARBA00022692"/>
    </source>
</evidence>
<sequence length="117" mass="13833">MYSMLTTMMITLSIILLMTFLSKMISQKSIFDREKSSPFECGFNPQTHPRIPFSVQFFLISMLFLIFDIEITLMLPMITIMKNSNLNYWWSSTTIFIAILLIGLYYEWMQGMLKWAT</sequence>
<evidence type="ECO:0000256" key="4">
    <source>
        <dbReference type="ARBA" id="ARBA00022448"/>
    </source>
</evidence>
<comment type="subcellular location">
    <subcellularLocation>
        <location evidence="1">Membrane</location>
    </subcellularLocation>
    <subcellularLocation>
        <location evidence="9">Mitochondrion membrane</location>
        <topology evidence="9">Multi-pass membrane protein</topology>
    </subcellularLocation>
</comment>
<feature type="transmembrane region" description="Helical" evidence="9">
    <location>
        <begin position="51"/>
        <end position="75"/>
    </location>
</feature>
<geneLocation type="mitochondrion" evidence="10"/>
<keyword evidence="9" id="KW-1278">Translocase</keyword>
<keyword evidence="6 9" id="KW-1133">Transmembrane helix</keyword>
<keyword evidence="4 9" id="KW-0813">Transport</keyword>
<dbReference type="PANTHER" id="PTHR11058:SF9">
    <property type="entry name" value="NADH-UBIQUINONE OXIDOREDUCTASE CHAIN 3"/>
    <property type="match status" value="1"/>
</dbReference>
<comment type="catalytic activity">
    <reaction evidence="8 9">
        <text>a ubiquinone + NADH + 5 H(+)(in) = a ubiquinol + NAD(+) + 4 H(+)(out)</text>
        <dbReference type="Rhea" id="RHEA:29091"/>
        <dbReference type="Rhea" id="RHEA-COMP:9565"/>
        <dbReference type="Rhea" id="RHEA-COMP:9566"/>
        <dbReference type="ChEBI" id="CHEBI:15378"/>
        <dbReference type="ChEBI" id="CHEBI:16389"/>
        <dbReference type="ChEBI" id="CHEBI:17976"/>
        <dbReference type="ChEBI" id="CHEBI:57540"/>
        <dbReference type="ChEBI" id="CHEBI:57945"/>
        <dbReference type="EC" id="7.1.1.2"/>
    </reaction>
</comment>
<dbReference type="GO" id="GO:0030964">
    <property type="term" value="C:NADH dehydrogenase complex"/>
    <property type="evidence" value="ECO:0007669"/>
    <property type="project" value="TreeGrafter"/>
</dbReference>
<keyword evidence="9 10" id="KW-0496">Mitochondrion</keyword>
<dbReference type="InterPro" id="IPR000440">
    <property type="entry name" value="NADH_UbQ/plastoQ_OxRdtase_su3"/>
</dbReference>
<protein>
    <recommendedName>
        <fullName evidence="3 9">NADH-ubiquinone oxidoreductase chain 3</fullName>
        <ecNumber evidence="9">7.1.1.2</ecNumber>
    </recommendedName>
</protein>
<feature type="transmembrane region" description="Helical" evidence="9">
    <location>
        <begin position="87"/>
        <end position="106"/>
    </location>
</feature>
<keyword evidence="9" id="KW-0679">Respiratory chain</keyword>
<evidence type="ECO:0000256" key="9">
    <source>
        <dbReference type="RuleBase" id="RU003640"/>
    </source>
</evidence>
<keyword evidence="7 9" id="KW-0472">Membrane</keyword>
<proteinExistence type="inferred from homology"/>
<dbReference type="PANTHER" id="PTHR11058">
    <property type="entry name" value="NADH-UBIQUINONE OXIDOREDUCTASE CHAIN 3"/>
    <property type="match status" value="1"/>
</dbReference>
<reference evidence="10" key="1">
    <citation type="submission" date="2016-11" db="EMBL/GenBank/DDBJ databases">
        <title>The partial mitochondrion genome of the Bolivaritettix sikkinensis(Orthoptera;Tetrigoidea).</title>
        <authorList>
            <person name="Yang J."/>
            <person name="Lu C."/>
            <person name="Lin L.-L."/>
        </authorList>
    </citation>
    <scope>NUCLEOTIDE SEQUENCE</scope>
</reference>
<organism evidence="10">
    <name type="scientific">Bolivaritettix sikkinensis</name>
    <dbReference type="NCBI Taxonomy" id="2035526"/>
    <lineage>
        <taxon>Eukaryota</taxon>
        <taxon>Metazoa</taxon>
        <taxon>Ecdysozoa</taxon>
        <taxon>Arthropoda</taxon>
        <taxon>Hexapoda</taxon>
        <taxon>Insecta</taxon>
        <taxon>Pterygota</taxon>
        <taxon>Neoptera</taxon>
        <taxon>Polyneoptera</taxon>
        <taxon>Orthoptera</taxon>
        <taxon>Caelifera</taxon>
        <taxon>Acrididea</taxon>
        <taxon>Tetrigoidea</taxon>
        <taxon>Tetrigidae</taxon>
        <taxon>Metrodorinae</taxon>
        <taxon>Bolivaritettix</taxon>
    </lineage>
</organism>
<gene>
    <name evidence="10" type="primary">ND3</name>
</gene>
<comment type="similarity">
    <text evidence="2 9">Belongs to the complex I subunit 3 family.</text>
</comment>
<dbReference type="Gene3D" id="1.20.58.1610">
    <property type="entry name" value="NADH:ubiquinone/plastoquinone oxidoreductase, chain 3"/>
    <property type="match status" value="1"/>
</dbReference>
<evidence type="ECO:0000256" key="7">
    <source>
        <dbReference type="ARBA" id="ARBA00023136"/>
    </source>
</evidence>
<name>A0A343K023_9ORTH</name>
<keyword evidence="9" id="KW-0249">Electron transport</keyword>
<dbReference type="AlphaFoldDB" id="A0A343K023"/>
<keyword evidence="5 9" id="KW-0812">Transmembrane</keyword>
<keyword evidence="9" id="KW-0830">Ubiquinone</keyword>
<evidence type="ECO:0000256" key="1">
    <source>
        <dbReference type="ARBA" id="ARBA00004370"/>
    </source>
</evidence>
<dbReference type="EMBL" id="KY123120">
    <property type="protein sequence ID" value="ATA58324.1"/>
    <property type="molecule type" value="Genomic_DNA"/>
</dbReference>
<comment type="function">
    <text evidence="9">Core subunit of the mitochondrial membrane respiratory chain NADH dehydrogenase (Complex I) which catalyzes electron transfer from NADH through the respiratory chain, using ubiquinone as an electron acceptor. Essential for the catalytic activity of complex I.</text>
</comment>
<dbReference type="GO" id="GO:0008137">
    <property type="term" value="F:NADH dehydrogenase (ubiquinone) activity"/>
    <property type="evidence" value="ECO:0007669"/>
    <property type="project" value="UniProtKB-UniRule"/>
</dbReference>
<evidence type="ECO:0000256" key="2">
    <source>
        <dbReference type="ARBA" id="ARBA00008472"/>
    </source>
</evidence>
<accession>A0A343K023</accession>